<dbReference type="InterPro" id="IPR020618">
    <property type="entry name" value="Adenyl_kinase_AK6"/>
</dbReference>
<evidence type="ECO:0000256" key="2">
    <source>
        <dbReference type="ARBA" id="ARBA00022552"/>
    </source>
</evidence>
<reference evidence="7" key="2">
    <citation type="journal article" date="2017" name="J. Med. Entomol.">
        <title>Transcriptome Analysis of the Triatoma infestans (Hemiptera: Reduviidae) Integument.</title>
        <authorList>
            <person name="Calderon-Fernandez G.M."/>
            <person name="Moriconi D.E."/>
            <person name="Dulbecco A.B."/>
            <person name="Juarez M.P."/>
        </authorList>
    </citation>
    <scope>NUCLEOTIDE SEQUENCE</scope>
    <source>
        <strain evidence="7">Int1</strain>
        <tissue evidence="7">Integument</tissue>
    </source>
</reference>
<evidence type="ECO:0000313" key="7">
    <source>
        <dbReference type="EMBL" id="JAR98641.1"/>
    </source>
</evidence>
<dbReference type="SUPFAM" id="SSF52540">
    <property type="entry name" value="P-loop containing nucleoside triphosphate hydrolases"/>
    <property type="match status" value="1"/>
</dbReference>
<dbReference type="GO" id="GO:0016887">
    <property type="term" value="F:ATP hydrolysis activity"/>
    <property type="evidence" value="ECO:0007669"/>
    <property type="project" value="InterPro"/>
</dbReference>
<dbReference type="GO" id="GO:0005634">
    <property type="term" value="C:nucleus"/>
    <property type="evidence" value="ECO:0007669"/>
    <property type="project" value="TreeGrafter"/>
</dbReference>
<dbReference type="GO" id="GO:0005524">
    <property type="term" value="F:ATP binding"/>
    <property type="evidence" value="ECO:0007669"/>
    <property type="project" value="UniProtKB-KW"/>
</dbReference>
<dbReference type="InterPro" id="IPR027417">
    <property type="entry name" value="P-loop_NTPase"/>
</dbReference>
<organism evidence="7">
    <name type="scientific">Triatoma infestans</name>
    <name type="common">Assassin bug</name>
    <dbReference type="NCBI Taxonomy" id="30076"/>
    <lineage>
        <taxon>Eukaryota</taxon>
        <taxon>Metazoa</taxon>
        <taxon>Ecdysozoa</taxon>
        <taxon>Arthropoda</taxon>
        <taxon>Hexapoda</taxon>
        <taxon>Insecta</taxon>
        <taxon>Pterygota</taxon>
        <taxon>Neoptera</taxon>
        <taxon>Paraneoptera</taxon>
        <taxon>Hemiptera</taxon>
        <taxon>Heteroptera</taxon>
        <taxon>Panheteroptera</taxon>
        <taxon>Cimicomorpha</taxon>
        <taxon>Reduviidae</taxon>
        <taxon>Triatominae</taxon>
        <taxon>Triatoma</taxon>
    </lineage>
</organism>
<evidence type="ECO:0000256" key="1">
    <source>
        <dbReference type="ARBA" id="ARBA00022517"/>
    </source>
</evidence>
<dbReference type="PANTHER" id="PTHR12595">
    <property type="entry name" value="POS9-ACTIVATING FACTOR FAP7-RELATED"/>
    <property type="match status" value="1"/>
</dbReference>
<reference evidence="7" key="1">
    <citation type="submission" date="2016-04" db="EMBL/GenBank/DDBJ databases">
        <authorList>
            <person name="Calderon-Fernandez G.M.Sr."/>
        </authorList>
    </citation>
    <scope>NUCLEOTIDE SEQUENCE</scope>
    <source>
        <strain evidence="7">Int1</strain>
        <tissue evidence="7">Integument</tissue>
    </source>
</reference>
<dbReference type="PANTHER" id="PTHR12595:SF0">
    <property type="entry name" value="ADENYLATE KINASE ISOENZYME 6"/>
    <property type="match status" value="1"/>
</dbReference>
<evidence type="ECO:0000256" key="6">
    <source>
        <dbReference type="ARBA" id="ARBA00022840"/>
    </source>
</evidence>
<keyword evidence="6" id="KW-0067">ATP-binding</keyword>
<feature type="non-terminal residue" evidence="7">
    <location>
        <position position="1"/>
    </location>
</feature>
<dbReference type="Gene3D" id="3.40.50.300">
    <property type="entry name" value="P-loop containing nucleotide triphosphate hydrolases"/>
    <property type="match status" value="1"/>
</dbReference>
<dbReference type="AlphaFoldDB" id="A0A170X9R8"/>
<proteinExistence type="predicted"/>
<keyword evidence="5 7" id="KW-0418">Kinase</keyword>
<sequence>RYRKIYLKKVGNKFQSSILDDHKVIKFLKPKIKLGGCIIDCQSSNFFARRDWFSAVFVARTDLSILYDRLEHKGYTGSSLKNNIECELFEVMLLEAYKSFRPKIVYEIYNNTEEDIVENVEFIISILNKKKSVS</sequence>
<keyword evidence="3" id="KW-0808">Transferase</keyword>
<keyword evidence="4" id="KW-0547">Nucleotide-binding</keyword>
<evidence type="ECO:0000256" key="3">
    <source>
        <dbReference type="ARBA" id="ARBA00022679"/>
    </source>
</evidence>
<dbReference type="EMBL" id="GEMB01004646">
    <property type="protein sequence ID" value="JAR98641.1"/>
    <property type="molecule type" value="Transcribed_RNA"/>
</dbReference>
<dbReference type="GO" id="GO:0005737">
    <property type="term" value="C:cytoplasm"/>
    <property type="evidence" value="ECO:0007669"/>
    <property type="project" value="TreeGrafter"/>
</dbReference>
<evidence type="ECO:0000256" key="4">
    <source>
        <dbReference type="ARBA" id="ARBA00022741"/>
    </source>
</evidence>
<evidence type="ECO:0000256" key="5">
    <source>
        <dbReference type="ARBA" id="ARBA00022777"/>
    </source>
</evidence>
<protein>
    <submittedName>
        <fullName evidence="7">Adenylate kinase isoenzyme 6</fullName>
    </submittedName>
</protein>
<keyword evidence="2" id="KW-0698">rRNA processing</keyword>
<accession>A0A170X9R8</accession>
<dbReference type="GO" id="GO:0006364">
    <property type="term" value="P:rRNA processing"/>
    <property type="evidence" value="ECO:0007669"/>
    <property type="project" value="UniProtKB-KW"/>
</dbReference>
<name>A0A170X9R8_TRIIF</name>
<keyword evidence="1" id="KW-0690">Ribosome biogenesis</keyword>
<dbReference type="GO" id="GO:0004017">
    <property type="term" value="F:AMP kinase activity"/>
    <property type="evidence" value="ECO:0007669"/>
    <property type="project" value="InterPro"/>
</dbReference>